<proteinExistence type="inferred from homology"/>
<protein>
    <recommendedName>
        <fullName evidence="7">Adenylate kinase</fullName>
    </recommendedName>
</protein>
<evidence type="ECO:0000256" key="4">
    <source>
        <dbReference type="RuleBase" id="RU003330"/>
    </source>
</evidence>
<dbReference type="InterPro" id="IPR027417">
    <property type="entry name" value="P-loop_NTPase"/>
</dbReference>
<keyword evidence="3 4" id="KW-0418">Kinase</keyword>
<dbReference type="InterPro" id="IPR033690">
    <property type="entry name" value="Adenylat_kinase_CS"/>
</dbReference>
<keyword evidence="1 4" id="KW-0808">Transferase</keyword>
<dbReference type="Pfam" id="PF00406">
    <property type="entry name" value="ADK"/>
    <property type="match status" value="1"/>
</dbReference>
<dbReference type="EMBL" id="HBGQ01016132">
    <property type="protein sequence ID" value="CAD9382151.1"/>
    <property type="molecule type" value="Transcribed_RNA"/>
</dbReference>
<dbReference type="GO" id="GO:0006139">
    <property type="term" value="P:nucleobase-containing compound metabolic process"/>
    <property type="evidence" value="ECO:0007669"/>
    <property type="project" value="InterPro"/>
</dbReference>
<dbReference type="InterPro" id="IPR000850">
    <property type="entry name" value="Adenylat/UMP-CMP_kin"/>
</dbReference>
<keyword evidence="2" id="KW-0547">Nucleotide-binding</keyword>
<dbReference type="GO" id="GO:0005524">
    <property type="term" value="F:ATP binding"/>
    <property type="evidence" value="ECO:0007669"/>
    <property type="project" value="InterPro"/>
</dbReference>
<dbReference type="GO" id="GO:0019205">
    <property type="term" value="F:nucleobase-containing compound kinase activity"/>
    <property type="evidence" value="ECO:0007669"/>
    <property type="project" value="InterPro"/>
</dbReference>
<dbReference type="Gene3D" id="3.40.50.300">
    <property type="entry name" value="P-loop containing nucleotide triphosphate hydrolases"/>
    <property type="match status" value="1"/>
</dbReference>
<organism evidence="6">
    <name type="scientific">Alexandrium andersonii</name>
    <dbReference type="NCBI Taxonomy" id="327968"/>
    <lineage>
        <taxon>Eukaryota</taxon>
        <taxon>Sar</taxon>
        <taxon>Alveolata</taxon>
        <taxon>Dinophyceae</taxon>
        <taxon>Gonyaulacales</taxon>
        <taxon>Pyrocystaceae</taxon>
        <taxon>Alexandrium</taxon>
    </lineage>
</organism>
<sequence length="163" mass="18893">MDKGEYVPDHFMCRLVKDRLAQPDVLEHGCLLDGFPRKLCQAMAMSQEGIAVKNIVFIDVPNEDELRERACGRRMGPSGEIFHIDRRPPPPELEGQLKHRADDNPQTFKKRWETYQKEGPPMEGFLGDTYHDRFQKINGLSSIDQVFERIQKVFEPMHAAMRP</sequence>
<dbReference type="PRINTS" id="PR00094">
    <property type="entry name" value="ADENYLTKNASE"/>
</dbReference>
<accession>A0A7S2AZX9</accession>
<gene>
    <name evidence="6" type="ORF">AAND1436_LOCUS7992</name>
</gene>
<evidence type="ECO:0000256" key="2">
    <source>
        <dbReference type="ARBA" id="ARBA00022741"/>
    </source>
</evidence>
<evidence type="ECO:0008006" key="7">
    <source>
        <dbReference type="Google" id="ProtNLM"/>
    </source>
</evidence>
<dbReference type="SUPFAM" id="SSF52540">
    <property type="entry name" value="P-loop containing nucleoside triphosphate hydrolases"/>
    <property type="match status" value="1"/>
</dbReference>
<evidence type="ECO:0000313" key="6">
    <source>
        <dbReference type="EMBL" id="CAD9382151.1"/>
    </source>
</evidence>
<evidence type="ECO:0000256" key="5">
    <source>
        <dbReference type="SAM" id="MobiDB-lite"/>
    </source>
</evidence>
<evidence type="ECO:0000256" key="3">
    <source>
        <dbReference type="ARBA" id="ARBA00022777"/>
    </source>
</evidence>
<reference evidence="6" key="1">
    <citation type="submission" date="2021-01" db="EMBL/GenBank/DDBJ databases">
        <authorList>
            <person name="Corre E."/>
            <person name="Pelletier E."/>
            <person name="Niang G."/>
            <person name="Scheremetjew M."/>
            <person name="Finn R."/>
            <person name="Kale V."/>
            <person name="Holt S."/>
            <person name="Cochrane G."/>
            <person name="Meng A."/>
            <person name="Brown T."/>
            <person name="Cohen L."/>
        </authorList>
    </citation>
    <scope>NUCLEOTIDE SEQUENCE</scope>
    <source>
        <strain evidence="6">CCMP2222</strain>
    </source>
</reference>
<evidence type="ECO:0000256" key="1">
    <source>
        <dbReference type="ARBA" id="ARBA00022679"/>
    </source>
</evidence>
<dbReference type="AlphaFoldDB" id="A0A7S2AZX9"/>
<dbReference type="PROSITE" id="PS00113">
    <property type="entry name" value="ADENYLATE_KINASE"/>
    <property type="match status" value="1"/>
</dbReference>
<dbReference type="CDD" id="cd01428">
    <property type="entry name" value="ADK"/>
    <property type="match status" value="1"/>
</dbReference>
<dbReference type="PANTHER" id="PTHR23359">
    <property type="entry name" value="NUCLEOTIDE KINASE"/>
    <property type="match status" value="1"/>
</dbReference>
<feature type="region of interest" description="Disordered" evidence="5">
    <location>
        <begin position="77"/>
        <end position="97"/>
    </location>
</feature>
<comment type="similarity">
    <text evidence="4">Belongs to the adenylate kinase family.</text>
</comment>
<name>A0A7S2AZX9_9DINO</name>
<feature type="compositionally biased region" description="Basic and acidic residues" evidence="5">
    <location>
        <begin position="82"/>
        <end position="97"/>
    </location>
</feature>